<evidence type="ECO:0000313" key="2">
    <source>
        <dbReference type="Proteomes" id="UP000886520"/>
    </source>
</evidence>
<dbReference type="EMBL" id="JABFUD020000011">
    <property type="protein sequence ID" value="KAI5073174.1"/>
    <property type="molecule type" value="Genomic_DNA"/>
</dbReference>
<accession>A0A9D4USA0</accession>
<gene>
    <name evidence="1" type="ORF">GOP47_0011187</name>
</gene>
<protein>
    <submittedName>
        <fullName evidence="1">Uncharacterized protein</fullName>
    </submittedName>
</protein>
<sequence>MRGRMATTNGNVVERSLVCVDVLVFDSVNGSMGNGHGGYYLVVGVTSSASFPLYWTRGDRDASSLSSLKSG</sequence>
<reference evidence="1" key="1">
    <citation type="submission" date="2021-01" db="EMBL/GenBank/DDBJ databases">
        <title>Adiantum capillus-veneris genome.</title>
        <authorList>
            <person name="Fang Y."/>
            <person name="Liao Q."/>
        </authorList>
    </citation>
    <scope>NUCLEOTIDE SEQUENCE</scope>
    <source>
        <strain evidence="1">H3</strain>
        <tissue evidence="1">Leaf</tissue>
    </source>
</reference>
<comment type="caution">
    <text evidence="1">The sequence shown here is derived from an EMBL/GenBank/DDBJ whole genome shotgun (WGS) entry which is preliminary data.</text>
</comment>
<keyword evidence="2" id="KW-1185">Reference proteome</keyword>
<proteinExistence type="predicted"/>
<organism evidence="1 2">
    <name type="scientific">Adiantum capillus-veneris</name>
    <name type="common">Maidenhair fern</name>
    <dbReference type="NCBI Taxonomy" id="13818"/>
    <lineage>
        <taxon>Eukaryota</taxon>
        <taxon>Viridiplantae</taxon>
        <taxon>Streptophyta</taxon>
        <taxon>Embryophyta</taxon>
        <taxon>Tracheophyta</taxon>
        <taxon>Polypodiopsida</taxon>
        <taxon>Polypodiidae</taxon>
        <taxon>Polypodiales</taxon>
        <taxon>Pteridineae</taxon>
        <taxon>Pteridaceae</taxon>
        <taxon>Vittarioideae</taxon>
        <taxon>Adiantum</taxon>
    </lineage>
</organism>
<name>A0A9D4USA0_ADICA</name>
<dbReference type="AlphaFoldDB" id="A0A9D4USA0"/>
<evidence type="ECO:0000313" key="1">
    <source>
        <dbReference type="EMBL" id="KAI5073174.1"/>
    </source>
</evidence>
<dbReference type="Proteomes" id="UP000886520">
    <property type="component" value="Chromosome 11"/>
</dbReference>